<reference evidence="9" key="1">
    <citation type="submission" date="2020-10" db="EMBL/GenBank/DDBJ databases">
        <title>Taxonomic study of unclassified bacteria belonging to the class Ktedonobacteria.</title>
        <authorList>
            <person name="Yabe S."/>
            <person name="Wang C.M."/>
            <person name="Zheng Y."/>
            <person name="Sakai Y."/>
            <person name="Cavaletti L."/>
            <person name="Monciardini P."/>
            <person name="Donadio S."/>
        </authorList>
    </citation>
    <scope>NUCLEOTIDE SEQUENCE</scope>
    <source>
        <strain evidence="9">ID150040</strain>
    </source>
</reference>
<keyword evidence="10" id="KW-1185">Reference proteome</keyword>
<evidence type="ECO:0000313" key="10">
    <source>
        <dbReference type="Proteomes" id="UP000597444"/>
    </source>
</evidence>
<feature type="transmembrane region" description="Helical" evidence="7">
    <location>
        <begin position="24"/>
        <end position="46"/>
    </location>
</feature>
<dbReference type="EMBL" id="BNJK01000001">
    <property type="protein sequence ID" value="GHO91750.1"/>
    <property type="molecule type" value="Genomic_DNA"/>
</dbReference>
<accession>A0A8J3N0Z3</accession>
<protein>
    <submittedName>
        <fullName evidence="9">UDP-phosphate galactose phosphotransferase</fullName>
    </submittedName>
</protein>
<gene>
    <name evidence="9" type="ORF">KSF_017980</name>
</gene>
<organism evidence="9 10">
    <name type="scientific">Reticulibacter mediterranei</name>
    <dbReference type="NCBI Taxonomy" id="2778369"/>
    <lineage>
        <taxon>Bacteria</taxon>
        <taxon>Bacillati</taxon>
        <taxon>Chloroflexota</taxon>
        <taxon>Ktedonobacteria</taxon>
        <taxon>Ktedonobacterales</taxon>
        <taxon>Reticulibacteraceae</taxon>
        <taxon>Reticulibacter</taxon>
    </lineage>
</organism>
<dbReference type="AlphaFoldDB" id="A0A8J3N0Z3"/>
<comment type="caution">
    <text evidence="9">The sequence shown here is derived from an EMBL/GenBank/DDBJ whole genome shotgun (WGS) entry which is preliminary data.</text>
</comment>
<dbReference type="PANTHER" id="PTHR30576">
    <property type="entry name" value="COLANIC BIOSYNTHESIS UDP-GLUCOSE LIPID CARRIER TRANSFERASE"/>
    <property type="match status" value="1"/>
</dbReference>
<dbReference type="InterPro" id="IPR017475">
    <property type="entry name" value="EPS_sugar_tfrase"/>
</dbReference>
<evidence type="ECO:0000259" key="8">
    <source>
        <dbReference type="Pfam" id="PF02397"/>
    </source>
</evidence>
<name>A0A8J3N0Z3_9CHLR</name>
<dbReference type="PANTHER" id="PTHR30576:SF10">
    <property type="entry name" value="SLL5057 PROTEIN"/>
    <property type="match status" value="1"/>
</dbReference>
<dbReference type="Gene3D" id="3.40.50.720">
    <property type="entry name" value="NAD(P)-binding Rossmann-like Domain"/>
    <property type="match status" value="1"/>
</dbReference>
<dbReference type="InterPro" id="IPR036291">
    <property type="entry name" value="NAD(P)-bd_dom_sf"/>
</dbReference>
<feature type="transmembrane region" description="Helical" evidence="7">
    <location>
        <begin position="90"/>
        <end position="111"/>
    </location>
</feature>
<evidence type="ECO:0000256" key="5">
    <source>
        <dbReference type="ARBA" id="ARBA00022989"/>
    </source>
</evidence>
<comment type="subcellular location">
    <subcellularLocation>
        <location evidence="1">Membrane</location>
        <topology evidence="1">Multi-pass membrane protein</topology>
    </subcellularLocation>
</comment>
<evidence type="ECO:0000256" key="2">
    <source>
        <dbReference type="ARBA" id="ARBA00006464"/>
    </source>
</evidence>
<evidence type="ECO:0000256" key="7">
    <source>
        <dbReference type="SAM" id="Phobius"/>
    </source>
</evidence>
<dbReference type="Pfam" id="PF02397">
    <property type="entry name" value="Bac_transf"/>
    <property type="match status" value="1"/>
</dbReference>
<dbReference type="SUPFAM" id="SSF51735">
    <property type="entry name" value="NAD(P)-binding Rossmann-fold domains"/>
    <property type="match status" value="1"/>
</dbReference>
<feature type="domain" description="Bacterial sugar transferase" evidence="8">
    <location>
        <begin position="320"/>
        <end position="506"/>
    </location>
</feature>
<keyword evidence="3" id="KW-0808">Transferase</keyword>
<keyword evidence="5 7" id="KW-1133">Transmembrane helix</keyword>
<dbReference type="NCBIfam" id="TIGR03025">
    <property type="entry name" value="EPS_sugtrans"/>
    <property type="match status" value="1"/>
</dbReference>
<evidence type="ECO:0000256" key="3">
    <source>
        <dbReference type="ARBA" id="ARBA00022679"/>
    </source>
</evidence>
<dbReference type="Pfam" id="PF13727">
    <property type="entry name" value="CoA_binding_3"/>
    <property type="match status" value="1"/>
</dbReference>
<dbReference type="Proteomes" id="UP000597444">
    <property type="component" value="Unassembled WGS sequence"/>
</dbReference>
<evidence type="ECO:0000256" key="6">
    <source>
        <dbReference type="ARBA" id="ARBA00023136"/>
    </source>
</evidence>
<dbReference type="RefSeq" id="WP_220202624.1">
    <property type="nucleotide sequence ID" value="NZ_BNJK01000001.1"/>
</dbReference>
<evidence type="ECO:0000256" key="1">
    <source>
        <dbReference type="ARBA" id="ARBA00004141"/>
    </source>
</evidence>
<feature type="transmembrane region" description="Helical" evidence="7">
    <location>
        <begin position="324"/>
        <end position="345"/>
    </location>
</feature>
<feature type="transmembrane region" description="Helical" evidence="7">
    <location>
        <begin position="155"/>
        <end position="180"/>
    </location>
</feature>
<dbReference type="InterPro" id="IPR003362">
    <property type="entry name" value="Bact_transf"/>
</dbReference>
<evidence type="ECO:0000313" key="9">
    <source>
        <dbReference type="EMBL" id="GHO91750.1"/>
    </source>
</evidence>
<feature type="transmembrane region" description="Helical" evidence="7">
    <location>
        <begin position="123"/>
        <end position="143"/>
    </location>
</feature>
<keyword evidence="6 7" id="KW-0472">Membrane</keyword>
<keyword evidence="4 7" id="KW-0812">Transmembrane</keyword>
<dbReference type="GO" id="GO:0016780">
    <property type="term" value="F:phosphotransferase activity, for other substituted phosphate groups"/>
    <property type="evidence" value="ECO:0007669"/>
    <property type="project" value="TreeGrafter"/>
</dbReference>
<sequence>MIGGTGPIAKAISRRRSHRHQWRIFECIAMIILDAWLISTAFQWAYYFRIYLDSQPNLFIKTLNIIRSNLLENDPRVTGSSLGPINSQPFLYLHVGVIVGLLVIFALRGLYKVRLTGSWFRQAWNIISSCTIGMGFLIAYYFAFQPQANSRLIVLLVWAAAIVLLCGARLIVSGAMGLLYRVGLGETRLLVVGSGRLGKMVMQHIAANPNLGYSIIGFLHDMNEAPSDFGRFKMLGTLEDIGPVIRSMQVDEVIIALPSNMHQYAIRSVKMCERLGTSFKLIPDLYELSLSRIDMETMEGIPLIGIKQVSLNTLQRVITRLVDIALSILGLVVGSPLWLFIAIAIRVTSAGPIVYRQTRVGLNGQHFITYKFRSMYQDADKRLVQLRSKNEVSGPLFKMKDDPRRTPIGTFLRETSLDEIPQLFNVLKGEMSLVGPRPPLPSEVAQYEEWQKGRLAIKPGLTGLWQVRGRSDLSFDEGVLMDLYYIENWSLRLYFQILLRTIPAVLFRRGAY</sequence>
<dbReference type="GO" id="GO:0016020">
    <property type="term" value="C:membrane"/>
    <property type="evidence" value="ECO:0007669"/>
    <property type="project" value="UniProtKB-SubCell"/>
</dbReference>
<comment type="similarity">
    <text evidence="2">Belongs to the bacterial sugar transferase family.</text>
</comment>
<evidence type="ECO:0000256" key="4">
    <source>
        <dbReference type="ARBA" id="ARBA00022692"/>
    </source>
</evidence>
<proteinExistence type="inferred from homology"/>